<evidence type="ECO:0000313" key="1">
    <source>
        <dbReference type="EMBL" id="EGT46890.1"/>
    </source>
</evidence>
<dbReference type="AlphaFoldDB" id="G0P7B2"/>
<dbReference type="STRING" id="135651.G0P7B2"/>
<dbReference type="InParanoid" id="G0P7B2"/>
<name>G0P7B2_CAEBE</name>
<proteinExistence type="predicted"/>
<dbReference type="HOGENOM" id="CLU_1162025_0_0_1"/>
<keyword evidence="2" id="KW-1185">Reference proteome</keyword>
<evidence type="ECO:0000313" key="2">
    <source>
        <dbReference type="Proteomes" id="UP000008068"/>
    </source>
</evidence>
<accession>G0P7B2</accession>
<gene>
    <name evidence="1" type="ORF">CAEBREN_09419</name>
</gene>
<protein>
    <submittedName>
        <fullName evidence="1">Uncharacterized protein</fullName>
    </submittedName>
</protein>
<organism evidence="2">
    <name type="scientific">Caenorhabditis brenneri</name>
    <name type="common">Nematode worm</name>
    <dbReference type="NCBI Taxonomy" id="135651"/>
    <lineage>
        <taxon>Eukaryota</taxon>
        <taxon>Metazoa</taxon>
        <taxon>Ecdysozoa</taxon>
        <taxon>Nematoda</taxon>
        <taxon>Chromadorea</taxon>
        <taxon>Rhabditida</taxon>
        <taxon>Rhabditina</taxon>
        <taxon>Rhabditomorpha</taxon>
        <taxon>Rhabditoidea</taxon>
        <taxon>Rhabditidae</taxon>
        <taxon>Peloderinae</taxon>
        <taxon>Caenorhabditis</taxon>
    </lineage>
</organism>
<reference evidence="2" key="1">
    <citation type="submission" date="2011-07" db="EMBL/GenBank/DDBJ databases">
        <authorList>
            <consortium name="Caenorhabditis brenneri Sequencing and Analysis Consortium"/>
            <person name="Wilson R.K."/>
        </authorList>
    </citation>
    <scope>NUCLEOTIDE SEQUENCE [LARGE SCALE GENOMIC DNA]</scope>
    <source>
        <strain evidence="2">PB2801</strain>
    </source>
</reference>
<dbReference type="EMBL" id="GL380111">
    <property type="protein sequence ID" value="EGT46890.1"/>
    <property type="molecule type" value="Genomic_DNA"/>
</dbReference>
<dbReference type="Proteomes" id="UP000008068">
    <property type="component" value="Unassembled WGS sequence"/>
</dbReference>
<sequence length="239" mass="27536">MSQSTSKLKNNGIEVVYVPVEEIEKTERGYTITCPDGTKISSRSDYLVPKTNLEGNKKFYLPYYTLFHEGVKVLKVRVCVVIILLKNMLMFVLASRTDKENRAERIHNQELELISKYERIEIGFGDVSQFDMMNLCSLEKILDDLEIEKNIITVVNDVNYTLAVHDIIQRGTGPIIIKGEAEEDMFFTSHAIYYIFYSIVTKVNFRIELCEEHAGCIEDFRKGVVEVCEIIAKAKWVSR</sequence>